<feature type="domain" description="RNA 3'-terminal phosphate cyclase" evidence="3">
    <location>
        <begin position="12"/>
        <end position="338"/>
    </location>
</feature>
<dbReference type="GO" id="GO:0016740">
    <property type="term" value="F:transferase activity"/>
    <property type="evidence" value="ECO:0007669"/>
    <property type="project" value="UniProtKB-KW"/>
</dbReference>
<dbReference type="GO" id="GO:0006396">
    <property type="term" value="P:RNA processing"/>
    <property type="evidence" value="ECO:0007669"/>
    <property type="project" value="InterPro"/>
</dbReference>
<keyword evidence="2" id="KW-0067">ATP-binding</keyword>
<dbReference type="PIRSF" id="PIRSF005378">
    <property type="entry name" value="RNA3'_term_phos_cycl_euk"/>
    <property type="match status" value="1"/>
</dbReference>
<dbReference type="InterPro" id="IPR036553">
    <property type="entry name" value="RPTC_insert"/>
</dbReference>
<comment type="caution">
    <text evidence="4">The sequence shown here is derived from an EMBL/GenBank/DDBJ whole genome shotgun (WGS) entry which is preliminary data.</text>
</comment>
<dbReference type="InterPro" id="IPR013792">
    <property type="entry name" value="RNA3'P_cycl/enolpyr_Trfase_a/b"/>
</dbReference>
<keyword evidence="4" id="KW-0670">Pyruvate</keyword>
<feature type="active site" description="Tele-AMP-histidine intermediate" evidence="1">
    <location>
        <position position="326"/>
    </location>
</feature>
<dbReference type="Gene3D" id="3.65.10.20">
    <property type="entry name" value="RNA 3'-terminal phosphate cyclase domain"/>
    <property type="match status" value="1"/>
</dbReference>
<evidence type="ECO:0000313" key="4">
    <source>
        <dbReference type="EMBL" id="KRX08748.1"/>
    </source>
</evidence>
<feature type="binding site" evidence="2">
    <location>
        <begin position="299"/>
        <end position="303"/>
    </location>
    <ligand>
        <name>ATP</name>
        <dbReference type="ChEBI" id="CHEBI:30616"/>
    </ligand>
</feature>
<dbReference type="Proteomes" id="UP000054937">
    <property type="component" value="Unassembled WGS sequence"/>
</dbReference>
<keyword evidence="5" id="KW-1185">Reference proteome</keyword>
<gene>
    <name evidence="4" type="ORF">PPERSA_08059</name>
</gene>
<dbReference type="InParanoid" id="A0A0V0R2J7"/>
<reference evidence="4 5" key="1">
    <citation type="journal article" date="2015" name="Sci. Rep.">
        <title>Genome of the facultative scuticociliatosis pathogen Pseudocohnilembus persalinus provides insight into its virulence through horizontal gene transfer.</title>
        <authorList>
            <person name="Xiong J."/>
            <person name="Wang G."/>
            <person name="Cheng J."/>
            <person name="Tian M."/>
            <person name="Pan X."/>
            <person name="Warren A."/>
            <person name="Jiang C."/>
            <person name="Yuan D."/>
            <person name="Miao W."/>
        </authorList>
    </citation>
    <scope>NUCLEOTIDE SEQUENCE [LARGE SCALE GENOMIC DNA]</scope>
    <source>
        <strain evidence="4">36N120E</strain>
    </source>
</reference>
<name>A0A0V0R2J7_PSEPJ</name>
<dbReference type="SUPFAM" id="SSF55205">
    <property type="entry name" value="EPT/RTPC-like"/>
    <property type="match status" value="1"/>
</dbReference>
<keyword evidence="4" id="KW-0808">Transferase</keyword>
<dbReference type="PANTHER" id="PTHR11096">
    <property type="entry name" value="RNA 3' TERMINAL PHOSPHATE CYCLASE"/>
    <property type="match status" value="1"/>
</dbReference>
<evidence type="ECO:0000256" key="2">
    <source>
        <dbReference type="PIRSR" id="PIRSR005378-2"/>
    </source>
</evidence>
<dbReference type="AlphaFoldDB" id="A0A0V0R2J7"/>
<dbReference type="InterPro" id="IPR023797">
    <property type="entry name" value="RNA3'_phos_cyclase_dom"/>
</dbReference>
<dbReference type="EMBL" id="LDAU01000058">
    <property type="protein sequence ID" value="KRX08748.1"/>
    <property type="molecule type" value="Genomic_DNA"/>
</dbReference>
<dbReference type="OrthoDB" id="25029at2759"/>
<dbReference type="InterPro" id="IPR000228">
    <property type="entry name" value="RNA3'_term_phos_cyc"/>
</dbReference>
<dbReference type="Gene3D" id="3.30.360.20">
    <property type="entry name" value="RNA 3'-terminal phosphate cyclase, insert domain"/>
    <property type="match status" value="1"/>
</dbReference>
<feature type="binding site" evidence="2">
    <location>
        <position position="103"/>
    </location>
    <ligand>
        <name>ATP</name>
        <dbReference type="ChEBI" id="CHEBI:30616"/>
    </ligand>
</feature>
<evidence type="ECO:0000256" key="1">
    <source>
        <dbReference type="PIRSR" id="PIRSR005378-1"/>
    </source>
</evidence>
<organism evidence="4 5">
    <name type="scientific">Pseudocohnilembus persalinus</name>
    <name type="common">Ciliate</name>
    <dbReference type="NCBI Taxonomy" id="266149"/>
    <lineage>
        <taxon>Eukaryota</taxon>
        <taxon>Sar</taxon>
        <taxon>Alveolata</taxon>
        <taxon>Ciliophora</taxon>
        <taxon>Intramacronucleata</taxon>
        <taxon>Oligohymenophorea</taxon>
        <taxon>Scuticociliatia</taxon>
        <taxon>Philasterida</taxon>
        <taxon>Pseudocohnilembidae</taxon>
        <taxon>Pseudocohnilembus</taxon>
    </lineage>
</organism>
<accession>A0A0V0R2J7</accession>
<protein>
    <submittedName>
        <fullName evidence="4">RNA 3'-terminal phosphate cyclase/enolpyruvate transferase, alpha/beta</fullName>
    </submittedName>
</protein>
<dbReference type="InterPro" id="IPR037136">
    <property type="entry name" value="RNA3'_phos_cyclase_dom_sf"/>
</dbReference>
<sequence length="368" mass="41547">MNDIIIDGSLYEGGGQIIRNSMALSNILQTPFQIINIRSGRPNPGLNNQLTSAITLLKQITDAQVSLVKNGIQKLEYQPLKKIKSGQYHGGAKSAAAISLMFQSLVPTMIFGQSKSVLLLSGGTDVNKSPPSLSVNLILRKLLEQMGVNFVYQINKEGYYPYGGGVLELQIENIKGYLKPIKLLNRNPPTKINITFYLTNRLIKVNEQTKQIKKEIKKILKNYFDQECELDIQVEIKYITSKKFPECYAIILNAVGEETFIDASYHPQNPQNEMLDHCTEQVIKNFEKQIIHGGCLDEHHQDQLLIYMALAQGTSQIRCGKEMTPHTQAVFYVLKKFIPNLKYLIEQDKNDKMQSNIISIEGIGLKNE</sequence>
<evidence type="ECO:0000259" key="3">
    <source>
        <dbReference type="Pfam" id="PF01137"/>
    </source>
</evidence>
<dbReference type="Pfam" id="PF01137">
    <property type="entry name" value="RTC"/>
    <property type="match status" value="1"/>
</dbReference>
<dbReference type="PANTHER" id="PTHR11096:SF0">
    <property type="entry name" value="RNA 3'-TERMINAL PHOSPHATE CYCLASE"/>
    <property type="match status" value="1"/>
</dbReference>
<dbReference type="OMA" id="WSPPIDY"/>
<keyword evidence="2" id="KW-0547">Nucleotide-binding</keyword>
<dbReference type="GO" id="GO:0005634">
    <property type="term" value="C:nucleus"/>
    <property type="evidence" value="ECO:0007669"/>
    <property type="project" value="TreeGrafter"/>
</dbReference>
<dbReference type="GO" id="GO:0003963">
    <property type="term" value="F:RNA-3'-phosphate cyclase activity"/>
    <property type="evidence" value="ECO:0007669"/>
    <property type="project" value="TreeGrafter"/>
</dbReference>
<evidence type="ECO:0000313" key="5">
    <source>
        <dbReference type="Proteomes" id="UP000054937"/>
    </source>
</evidence>
<proteinExistence type="predicted"/>
<dbReference type="GO" id="GO:0005524">
    <property type="term" value="F:ATP binding"/>
    <property type="evidence" value="ECO:0007669"/>
    <property type="project" value="UniProtKB-KW"/>
</dbReference>